<dbReference type="Gene3D" id="3.80.10.10">
    <property type="entry name" value="Ribonuclease Inhibitor"/>
    <property type="match status" value="1"/>
</dbReference>
<evidence type="ECO:0000313" key="1">
    <source>
        <dbReference type="EMBL" id="KYR01200.1"/>
    </source>
</evidence>
<accession>A0A152A4N2</accession>
<dbReference type="EMBL" id="LODT01000011">
    <property type="protein sequence ID" value="KYR01200.1"/>
    <property type="molecule type" value="Genomic_DNA"/>
</dbReference>
<dbReference type="SUPFAM" id="SSF52047">
    <property type="entry name" value="RNI-like"/>
    <property type="match status" value="1"/>
</dbReference>
<organism evidence="1 2">
    <name type="scientific">Tieghemostelium lacteum</name>
    <name type="common">Slime mold</name>
    <name type="synonym">Dictyostelium lacteum</name>
    <dbReference type="NCBI Taxonomy" id="361077"/>
    <lineage>
        <taxon>Eukaryota</taxon>
        <taxon>Amoebozoa</taxon>
        <taxon>Evosea</taxon>
        <taxon>Eumycetozoa</taxon>
        <taxon>Dictyostelia</taxon>
        <taxon>Dictyosteliales</taxon>
        <taxon>Raperosteliaceae</taxon>
        <taxon>Tieghemostelium</taxon>
    </lineage>
</organism>
<dbReference type="AlphaFoldDB" id="A0A152A4N2"/>
<dbReference type="InterPro" id="IPR032675">
    <property type="entry name" value="LRR_dom_sf"/>
</dbReference>
<protein>
    <submittedName>
        <fullName evidence="1">Uncharacterized protein</fullName>
    </submittedName>
</protein>
<comment type="caution">
    <text evidence="1">The sequence shown here is derived from an EMBL/GenBank/DDBJ whole genome shotgun (WGS) entry which is preliminary data.</text>
</comment>
<dbReference type="InParanoid" id="A0A152A4N2"/>
<proteinExistence type="predicted"/>
<gene>
    <name evidence="1" type="ORF">DLAC_02317</name>
</gene>
<evidence type="ECO:0000313" key="2">
    <source>
        <dbReference type="Proteomes" id="UP000076078"/>
    </source>
</evidence>
<dbReference type="Proteomes" id="UP000076078">
    <property type="component" value="Unassembled WGS sequence"/>
</dbReference>
<name>A0A152A4N2_TIELA</name>
<keyword evidence="2" id="KW-1185">Reference proteome</keyword>
<reference evidence="1 2" key="1">
    <citation type="submission" date="2015-12" db="EMBL/GenBank/DDBJ databases">
        <title>Dictyostelia acquired genes for synthesis and detection of signals that induce cell-type specialization by lateral gene transfer from prokaryotes.</title>
        <authorList>
            <person name="Gloeckner G."/>
            <person name="Schaap P."/>
        </authorList>
    </citation>
    <scope>NUCLEOTIDE SEQUENCE [LARGE SCALE GENOMIC DNA]</scope>
    <source>
        <strain evidence="1 2">TK</strain>
    </source>
</reference>
<sequence length="516" mass="59221">MFINKYTLISKIWNKEIFPKLTLGWSIGFGTHFSKLMNQISLFTQTVKLLKSYRFNIGNCGLDYRFDGDLPQHALNTVRDIVRTITISYQNLDSIKEYTQLNRINIVHNGENQNIILPTHNDDKNSVTYHLNTKNSVALSTDIFKQPFTSLYLTCRISKPTSNLSTSIEYSNTIKQVDINQLIIEPSVLVNILQKLPSLEVLQIFYSTRRDINNDLIFMVFDCLSSVDVASPLNNLKKLNIQGSKTPMNNVIKLLNRTKCLDIEIVIFGYLLSNLDKELYEQTIDNTSTQSFKFHQVHPFSNIGKFDEHFSFFHIWKDSSKLKSITFSECTFKIHPLNKNPFENLKSFDFYLPGISNGFEEIIKPLLASAPNLEALEWRYDMEFEDFISLLNHKGKIRDLSVYSVILNDSDLTVQDISSLTNAIGNNSSLVNLDFQFDDCAPLTYEFFSILCDILSRNHNLVTLSIPTQSYNISSSLTSNQIEHIKTILSNNHTITKINNTSAELQDILKTFFINI</sequence>